<dbReference type="HOGENOM" id="CLU_1373102_0_0_1"/>
<organism evidence="4 5">
    <name type="scientific">Tulasnella calospora MUT 4182</name>
    <dbReference type="NCBI Taxonomy" id="1051891"/>
    <lineage>
        <taxon>Eukaryota</taxon>
        <taxon>Fungi</taxon>
        <taxon>Dikarya</taxon>
        <taxon>Basidiomycota</taxon>
        <taxon>Agaricomycotina</taxon>
        <taxon>Agaricomycetes</taxon>
        <taxon>Cantharellales</taxon>
        <taxon>Tulasnellaceae</taxon>
        <taxon>Tulasnella</taxon>
    </lineage>
</organism>
<protein>
    <recommendedName>
        <fullName evidence="3">RING-type domain-containing protein</fullName>
    </recommendedName>
</protein>
<dbReference type="SUPFAM" id="SSF57850">
    <property type="entry name" value="RING/U-box"/>
    <property type="match status" value="1"/>
</dbReference>
<dbReference type="STRING" id="1051891.A0A0C3L237"/>
<dbReference type="InterPro" id="IPR036770">
    <property type="entry name" value="Ankyrin_rpt-contain_sf"/>
</dbReference>
<proteinExistence type="predicted"/>
<evidence type="ECO:0000313" key="5">
    <source>
        <dbReference type="Proteomes" id="UP000054248"/>
    </source>
</evidence>
<dbReference type="EMBL" id="KN823003">
    <property type="protein sequence ID" value="KIO27813.1"/>
    <property type="molecule type" value="Genomic_DNA"/>
</dbReference>
<dbReference type="CDD" id="cd16448">
    <property type="entry name" value="RING-H2"/>
    <property type="match status" value="1"/>
</dbReference>
<feature type="domain" description="RING-type" evidence="3">
    <location>
        <begin position="20"/>
        <end position="73"/>
    </location>
</feature>
<keyword evidence="2" id="KW-0862">Zinc</keyword>
<reference evidence="5" key="2">
    <citation type="submission" date="2015-01" db="EMBL/GenBank/DDBJ databases">
        <title>Evolutionary Origins and Diversification of the Mycorrhizal Mutualists.</title>
        <authorList>
            <consortium name="DOE Joint Genome Institute"/>
            <consortium name="Mycorrhizal Genomics Consortium"/>
            <person name="Kohler A."/>
            <person name="Kuo A."/>
            <person name="Nagy L.G."/>
            <person name="Floudas D."/>
            <person name="Copeland A."/>
            <person name="Barry K.W."/>
            <person name="Cichocki N."/>
            <person name="Veneault-Fourrey C."/>
            <person name="LaButti K."/>
            <person name="Lindquist E.A."/>
            <person name="Lipzen A."/>
            <person name="Lundell T."/>
            <person name="Morin E."/>
            <person name="Murat C."/>
            <person name="Riley R."/>
            <person name="Ohm R."/>
            <person name="Sun H."/>
            <person name="Tunlid A."/>
            <person name="Henrissat B."/>
            <person name="Grigoriev I.V."/>
            <person name="Hibbett D.S."/>
            <person name="Martin F."/>
        </authorList>
    </citation>
    <scope>NUCLEOTIDE SEQUENCE [LARGE SCALE GENOMIC DNA]</scope>
    <source>
        <strain evidence="5">MUT 4182</strain>
    </source>
</reference>
<dbReference type="PROSITE" id="PS50297">
    <property type="entry name" value="ANK_REP_REGION"/>
    <property type="match status" value="1"/>
</dbReference>
<dbReference type="InterPro" id="IPR001841">
    <property type="entry name" value="Znf_RING"/>
</dbReference>
<dbReference type="InterPro" id="IPR013083">
    <property type="entry name" value="Znf_RING/FYVE/PHD"/>
</dbReference>
<dbReference type="PROSITE" id="PS50088">
    <property type="entry name" value="ANK_REPEAT"/>
    <property type="match status" value="1"/>
</dbReference>
<evidence type="ECO:0000313" key="4">
    <source>
        <dbReference type="EMBL" id="KIO27813.1"/>
    </source>
</evidence>
<dbReference type="SMART" id="SM00184">
    <property type="entry name" value="RING"/>
    <property type="match status" value="1"/>
</dbReference>
<name>A0A0C3L237_9AGAM</name>
<dbReference type="GO" id="GO:0008270">
    <property type="term" value="F:zinc ion binding"/>
    <property type="evidence" value="ECO:0007669"/>
    <property type="project" value="UniProtKB-KW"/>
</dbReference>
<dbReference type="Pfam" id="PF12796">
    <property type="entry name" value="Ank_2"/>
    <property type="match status" value="1"/>
</dbReference>
<feature type="repeat" description="ANK" evidence="1">
    <location>
        <begin position="167"/>
        <end position="199"/>
    </location>
</feature>
<dbReference type="Gene3D" id="1.25.40.20">
    <property type="entry name" value="Ankyrin repeat-containing domain"/>
    <property type="match status" value="1"/>
</dbReference>
<dbReference type="SUPFAM" id="SSF48403">
    <property type="entry name" value="Ankyrin repeat"/>
    <property type="match status" value="1"/>
</dbReference>
<evidence type="ECO:0000259" key="3">
    <source>
        <dbReference type="PROSITE" id="PS50089"/>
    </source>
</evidence>
<sequence>MSLSTSPTSHGVSLFSDERCSACDQGLVVVPGDPAGASYLDDVELRCSHHFHWTCYAEWEEEDKSRRGGCPLCGEGTVDERGRLIVIVRNEGGTTEGFDLGEALDEEMEMEANPQRKRERAFLDMIASKDYETALGLLTTYGDDESREPPVDVNCLHGEDAEPRIMRGKTALHGCAMSDDVEGIRWLLRFGADRTVTDVQGRTPLEYAERLGFTRAIDALSD</sequence>
<keyword evidence="2" id="KW-0863">Zinc-finger</keyword>
<dbReference type="Proteomes" id="UP000054248">
    <property type="component" value="Unassembled WGS sequence"/>
</dbReference>
<dbReference type="PROSITE" id="PS50089">
    <property type="entry name" value="ZF_RING_2"/>
    <property type="match status" value="1"/>
</dbReference>
<dbReference type="InterPro" id="IPR002110">
    <property type="entry name" value="Ankyrin_rpt"/>
</dbReference>
<accession>A0A0C3L237</accession>
<reference evidence="4 5" key="1">
    <citation type="submission" date="2014-04" db="EMBL/GenBank/DDBJ databases">
        <authorList>
            <consortium name="DOE Joint Genome Institute"/>
            <person name="Kuo A."/>
            <person name="Girlanda M."/>
            <person name="Perotto S."/>
            <person name="Kohler A."/>
            <person name="Nagy L.G."/>
            <person name="Floudas D."/>
            <person name="Copeland A."/>
            <person name="Barry K.W."/>
            <person name="Cichocki N."/>
            <person name="Veneault-Fourrey C."/>
            <person name="LaButti K."/>
            <person name="Lindquist E.A."/>
            <person name="Lipzen A."/>
            <person name="Lundell T."/>
            <person name="Morin E."/>
            <person name="Murat C."/>
            <person name="Sun H."/>
            <person name="Tunlid A."/>
            <person name="Henrissat B."/>
            <person name="Grigoriev I.V."/>
            <person name="Hibbett D.S."/>
            <person name="Martin F."/>
            <person name="Nordberg H.P."/>
            <person name="Cantor M.N."/>
            <person name="Hua S.X."/>
        </authorList>
    </citation>
    <scope>NUCLEOTIDE SEQUENCE [LARGE SCALE GENOMIC DNA]</scope>
    <source>
        <strain evidence="4 5">MUT 4182</strain>
    </source>
</reference>
<keyword evidence="2" id="KW-0479">Metal-binding</keyword>
<dbReference type="Pfam" id="PF13639">
    <property type="entry name" value="zf-RING_2"/>
    <property type="match status" value="1"/>
</dbReference>
<evidence type="ECO:0000256" key="1">
    <source>
        <dbReference type="PROSITE-ProRule" id="PRU00023"/>
    </source>
</evidence>
<evidence type="ECO:0000256" key="2">
    <source>
        <dbReference type="PROSITE-ProRule" id="PRU00175"/>
    </source>
</evidence>
<keyword evidence="1" id="KW-0040">ANK repeat</keyword>
<gene>
    <name evidence="4" type="ORF">M407DRAFT_243262</name>
</gene>
<dbReference type="OrthoDB" id="46529at2759"/>
<dbReference type="Gene3D" id="3.30.40.10">
    <property type="entry name" value="Zinc/RING finger domain, C3HC4 (zinc finger)"/>
    <property type="match status" value="1"/>
</dbReference>
<keyword evidence="5" id="KW-1185">Reference proteome</keyword>
<dbReference type="AlphaFoldDB" id="A0A0C3L237"/>